<protein>
    <submittedName>
        <fullName evidence="2">Uncharacterized protein</fullName>
    </submittedName>
</protein>
<evidence type="ECO:0000256" key="1">
    <source>
        <dbReference type="SAM" id="MobiDB-lite"/>
    </source>
</evidence>
<keyword evidence="3" id="KW-1185">Reference proteome</keyword>
<evidence type="ECO:0000313" key="3">
    <source>
        <dbReference type="Proteomes" id="UP001153555"/>
    </source>
</evidence>
<dbReference type="Proteomes" id="UP001153555">
    <property type="component" value="Unassembled WGS sequence"/>
</dbReference>
<feature type="compositionally biased region" description="Basic residues" evidence="1">
    <location>
        <begin position="402"/>
        <end position="411"/>
    </location>
</feature>
<proteinExistence type="predicted"/>
<evidence type="ECO:0000313" key="2">
    <source>
        <dbReference type="EMBL" id="CAA0837793.1"/>
    </source>
</evidence>
<name>A0A9N7NTD5_STRHE</name>
<organism evidence="2 3">
    <name type="scientific">Striga hermonthica</name>
    <name type="common">Purple witchweed</name>
    <name type="synonym">Buchnera hermonthica</name>
    <dbReference type="NCBI Taxonomy" id="68872"/>
    <lineage>
        <taxon>Eukaryota</taxon>
        <taxon>Viridiplantae</taxon>
        <taxon>Streptophyta</taxon>
        <taxon>Embryophyta</taxon>
        <taxon>Tracheophyta</taxon>
        <taxon>Spermatophyta</taxon>
        <taxon>Magnoliopsida</taxon>
        <taxon>eudicotyledons</taxon>
        <taxon>Gunneridae</taxon>
        <taxon>Pentapetalae</taxon>
        <taxon>asterids</taxon>
        <taxon>lamiids</taxon>
        <taxon>Lamiales</taxon>
        <taxon>Orobanchaceae</taxon>
        <taxon>Buchnereae</taxon>
        <taxon>Striga</taxon>
    </lineage>
</organism>
<feature type="non-terminal residue" evidence="2">
    <location>
        <position position="419"/>
    </location>
</feature>
<dbReference type="EMBL" id="CACSLK010030614">
    <property type="protein sequence ID" value="CAA0837793.1"/>
    <property type="molecule type" value="Genomic_DNA"/>
</dbReference>
<reference evidence="2" key="1">
    <citation type="submission" date="2019-12" db="EMBL/GenBank/DDBJ databases">
        <authorList>
            <person name="Scholes J."/>
        </authorList>
    </citation>
    <scope>NUCLEOTIDE SEQUENCE</scope>
</reference>
<comment type="caution">
    <text evidence="2">The sequence shown here is derived from an EMBL/GenBank/DDBJ whole genome shotgun (WGS) entry which is preliminary data.</text>
</comment>
<feature type="non-terminal residue" evidence="2">
    <location>
        <position position="1"/>
    </location>
</feature>
<feature type="region of interest" description="Disordered" evidence="1">
    <location>
        <begin position="367"/>
        <end position="419"/>
    </location>
</feature>
<accession>A0A9N7NTD5</accession>
<sequence length="419" mass="46325">FNGHWDACPVGKKIISEVGALPSPPTHNHSSWKPCKVSGTSIISSPTLTLRWGLPTIEKVRSGSDICLSGLFRNVNMLLMSFADGRSHFFSAKSTSSPIIRFQEFGAIWHFRNSQSHKYSVIIRGKGNRKPDLRLSANTPTQLGGGHVILSPGYGANRCTDVGTRISPRSITTSASVRILGSPWDVISGFGHLLIGRLQNLESSMAFLSTTLSPSLSFRRIFSRSTNIGSHRLYSDNNSNSPEWTMLIIITSNSLSPEDAQDTLMMSRKRKKSREELVEHTEAKVMMWALELIALESFPSLVESLTDILAKASHLSPEVGGLLMGVVLSHELFVDGFPRVERARKQCHEPSLGSVFQGLREASHSDLLSGCMPSSTSHKQKQQLHPVNVSMGNEIKTQATKTIKRQKKREIKRNTEINQ</sequence>
<dbReference type="AlphaFoldDB" id="A0A9N7NTD5"/>
<gene>
    <name evidence="2" type="ORF">SHERM_00188</name>
</gene>